<dbReference type="FunFam" id="3.30.519.10:FF:000005">
    <property type="entry name" value="Rab GDP dissociation inhibitor"/>
    <property type="match status" value="1"/>
</dbReference>
<dbReference type="GO" id="GO:0005634">
    <property type="term" value="C:nucleus"/>
    <property type="evidence" value="ECO:0007669"/>
    <property type="project" value="UniProtKB-SubCell"/>
</dbReference>
<dbReference type="GO" id="GO:0005093">
    <property type="term" value="F:Rab GDP-dissociation inhibitor activity"/>
    <property type="evidence" value="ECO:0007669"/>
    <property type="project" value="InterPro"/>
</dbReference>
<gene>
    <name evidence="23" type="ORF">CRENBAI_013575</name>
</gene>
<dbReference type="GO" id="GO:0007264">
    <property type="term" value="P:small GTPase-mediated signal transduction"/>
    <property type="evidence" value="ECO:0007669"/>
    <property type="project" value="InterPro"/>
</dbReference>
<dbReference type="InterPro" id="IPR018203">
    <property type="entry name" value="GDP_dissociation_inhibitor"/>
</dbReference>
<dbReference type="FunFam" id="1.10.405.10:FF:000001">
    <property type="entry name" value="Rab GDP dissociation inhibitor"/>
    <property type="match status" value="1"/>
</dbReference>
<accession>A0AAV9S4Y4</accession>
<reference evidence="23 24" key="1">
    <citation type="submission" date="2021-06" db="EMBL/GenBank/DDBJ databases">
        <authorList>
            <person name="Palmer J.M."/>
        </authorList>
    </citation>
    <scope>NUCLEOTIDE SEQUENCE [LARGE SCALE GENOMIC DNA]</scope>
    <source>
        <strain evidence="23 24">MEX-2019</strain>
        <tissue evidence="23">Muscle</tissue>
    </source>
</reference>
<feature type="repeat" description="ANK" evidence="22">
    <location>
        <begin position="178"/>
        <end position="201"/>
    </location>
</feature>
<dbReference type="FunFam" id="3.50.50.60:FF:000232">
    <property type="entry name" value="Rab GDP dissociation inhibitor"/>
    <property type="match status" value="1"/>
</dbReference>
<dbReference type="PROSITE" id="PS50297">
    <property type="entry name" value="ANK_REP_REGION"/>
    <property type="match status" value="6"/>
</dbReference>
<feature type="repeat" description="ANK" evidence="22">
    <location>
        <begin position="281"/>
        <end position="313"/>
    </location>
</feature>
<dbReference type="InterPro" id="IPR000806">
    <property type="entry name" value="RabGDI"/>
</dbReference>
<evidence type="ECO:0000256" key="11">
    <source>
        <dbReference type="ARBA" id="ARBA00023034"/>
    </source>
</evidence>
<dbReference type="SMART" id="SM00248">
    <property type="entry name" value="ANK"/>
    <property type="match status" value="9"/>
</dbReference>
<organism evidence="23 24">
    <name type="scientific">Crenichthys baileyi</name>
    <name type="common">White River springfish</name>
    <dbReference type="NCBI Taxonomy" id="28760"/>
    <lineage>
        <taxon>Eukaryota</taxon>
        <taxon>Metazoa</taxon>
        <taxon>Chordata</taxon>
        <taxon>Craniata</taxon>
        <taxon>Vertebrata</taxon>
        <taxon>Euteleostomi</taxon>
        <taxon>Actinopterygii</taxon>
        <taxon>Neopterygii</taxon>
        <taxon>Teleostei</taxon>
        <taxon>Neoteleostei</taxon>
        <taxon>Acanthomorphata</taxon>
        <taxon>Ovalentaria</taxon>
        <taxon>Atherinomorphae</taxon>
        <taxon>Cyprinodontiformes</taxon>
        <taxon>Goodeidae</taxon>
        <taxon>Crenichthys</taxon>
    </lineage>
</organism>
<protein>
    <recommendedName>
        <fullName evidence="21">Ankyrin repeat domain-containing protein 16</fullName>
    </recommendedName>
    <alternativeName>
        <fullName evidence="16">Guanosine diphosphate dissociation inhibitor 2</fullName>
    </alternativeName>
    <alternativeName>
        <fullName evidence="15">Rab GDP dissociation inhibitor beta</fullName>
    </alternativeName>
</protein>
<keyword evidence="7" id="KW-0963">Cytoplasm</keyword>
<evidence type="ECO:0000256" key="20">
    <source>
        <dbReference type="ARBA" id="ARBA00066224"/>
    </source>
</evidence>
<dbReference type="FunFam" id="1.25.40.20:FF:000336">
    <property type="entry name" value="Ankyrin repeat domain-containing protein 16"/>
    <property type="match status" value="1"/>
</dbReference>
<dbReference type="PANTHER" id="PTHR11787">
    <property type="entry name" value="RAB GDP-DISSOCIATION INHIBITOR"/>
    <property type="match status" value="1"/>
</dbReference>
<proteinExistence type="inferred from homology"/>
<dbReference type="AlphaFoldDB" id="A0AAV9S4Y4"/>
<feature type="repeat" description="ANK" evidence="22">
    <location>
        <begin position="44"/>
        <end position="77"/>
    </location>
</feature>
<evidence type="ECO:0000256" key="18">
    <source>
        <dbReference type="ARBA" id="ARBA00053725"/>
    </source>
</evidence>
<comment type="subcellular location">
    <subcellularLocation>
        <location evidence="3">Cytoplasm</location>
    </subcellularLocation>
    <subcellularLocation>
        <location evidence="4">Golgi apparatus</location>
        <location evidence="4">trans-Golgi network</location>
    </subcellularLocation>
    <subcellularLocation>
        <location evidence="2">Membrane</location>
        <topology evidence="2">Peripheral membrane protein</topology>
    </subcellularLocation>
    <subcellularLocation>
        <location evidence="1">Nucleus</location>
    </subcellularLocation>
</comment>
<evidence type="ECO:0000256" key="7">
    <source>
        <dbReference type="ARBA" id="ARBA00022490"/>
    </source>
</evidence>
<comment type="caution">
    <text evidence="23">The sequence shown here is derived from an EMBL/GenBank/DDBJ whole genome shotgun (WGS) entry which is preliminary data.</text>
</comment>
<comment type="function">
    <text evidence="18">Required to prevent the misactivation of serine (Ser) with tRNA(Ala) by promoting the hydrolysis of Ser-mischarged tRNA(Ala), thereby playing a role in translational fidelity. Binds directly to the catalytic domain of AARS/AlaRS and captures Ser that is misactivated by AARS/AlaRS, preventing the charging of Ser adenylates to tRNA(Ala) and precluding Ser misincorporation in nascent peptides.</text>
</comment>
<evidence type="ECO:0000256" key="9">
    <source>
        <dbReference type="ARBA" id="ARBA00022737"/>
    </source>
</evidence>
<dbReference type="PRINTS" id="PR01415">
    <property type="entry name" value="ANKYRIN"/>
</dbReference>
<dbReference type="PRINTS" id="PR00891">
    <property type="entry name" value="RABGDIREP"/>
</dbReference>
<feature type="repeat" description="ANK" evidence="22">
    <location>
        <begin position="314"/>
        <end position="346"/>
    </location>
</feature>
<dbReference type="Gene3D" id="3.30.519.10">
    <property type="entry name" value="Guanine Nucleotide Dissociation Inhibitor, domain 2"/>
    <property type="match status" value="1"/>
</dbReference>
<dbReference type="FunFam" id="3.50.50.60:FF:000158">
    <property type="entry name" value="Rab GDP dissociation inhibitor"/>
    <property type="match status" value="1"/>
</dbReference>
<evidence type="ECO:0000256" key="2">
    <source>
        <dbReference type="ARBA" id="ARBA00004170"/>
    </source>
</evidence>
<dbReference type="Gene3D" id="1.10.405.10">
    <property type="entry name" value="Guanine Nucleotide Dissociation Inhibitor, domain 1"/>
    <property type="match status" value="1"/>
</dbReference>
<comment type="subunit">
    <text evidence="20">Interacts with RHOH. Interacts with the GDP-bound inactive forms of RAB3A, RAB3B, RAB3C, RAB5A, RAB5B, RAB5C, RAB8A, RAB8B, RAB10, RAB12, RAB35, and RAB43; binds RAB3D to a lesser extent. Interacts with DZIP1; this interaction negatively regulates the interaction of GDI2 with GDP-bound RAB8A.</text>
</comment>
<evidence type="ECO:0000256" key="3">
    <source>
        <dbReference type="ARBA" id="ARBA00004496"/>
    </source>
</evidence>
<evidence type="ECO:0000256" key="4">
    <source>
        <dbReference type="ARBA" id="ARBA00004601"/>
    </source>
</evidence>
<dbReference type="GO" id="GO:0015031">
    <property type="term" value="P:protein transport"/>
    <property type="evidence" value="ECO:0007669"/>
    <property type="project" value="InterPro"/>
</dbReference>
<comment type="function">
    <text evidence="17">GDP-dissociation inhibitor preventing the GDP to GTP exchange of most Rab proteins. By keeping these small GTPases in their inactive GDP-bound form regulates intracellular membrane trafficking. Negatively regulates protein transport to the cilium and ciliogenesis through the inhibition of RAB8A.</text>
</comment>
<evidence type="ECO:0000256" key="6">
    <source>
        <dbReference type="ARBA" id="ARBA00022468"/>
    </source>
</evidence>
<comment type="similarity">
    <text evidence="5">Belongs to the Rab GDI family.</text>
</comment>
<name>A0AAV9S4Y4_9TELE</name>
<evidence type="ECO:0000256" key="5">
    <source>
        <dbReference type="ARBA" id="ARBA00005593"/>
    </source>
</evidence>
<dbReference type="PROSITE" id="PS50088">
    <property type="entry name" value="ANK_REPEAT"/>
    <property type="match status" value="6"/>
</dbReference>
<evidence type="ECO:0000256" key="13">
    <source>
        <dbReference type="ARBA" id="ARBA00023136"/>
    </source>
</evidence>
<evidence type="ECO:0000256" key="12">
    <source>
        <dbReference type="ARBA" id="ARBA00023043"/>
    </source>
</evidence>
<comment type="subunit">
    <text evidence="19">Interacts with AARS; the interaction is direct.</text>
</comment>
<dbReference type="GO" id="GO:0016020">
    <property type="term" value="C:membrane"/>
    <property type="evidence" value="ECO:0007669"/>
    <property type="project" value="UniProtKB-SubCell"/>
</dbReference>
<evidence type="ECO:0000256" key="1">
    <source>
        <dbReference type="ARBA" id="ARBA00004123"/>
    </source>
</evidence>
<dbReference type="Proteomes" id="UP001311232">
    <property type="component" value="Unassembled WGS sequence"/>
</dbReference>
<dbReference type="SUPFAM" id="SSF51905">
    <property type="entry name" value="FAD/NAD(P)-binding domain"/>
    <property type="match status" value="2"/>
</dbReference>
<feature type="repeat" description="ANK" evidence="22">
    <location>
        <begin position="111"/>
        <end position="143"/>
    </location>
</feature>
<dbReference type="GO" id="GO:0005794">
    <property type="term" value="C:Golgi apparatus"/>
    <property type="evidence" value="ECO:0007669"/>
    <property type="project" value="UniProtKB-SubCell"/>
</dbReference>
<keyword evidence="14" id="KW-0539">Nucleus</keyword>
<dbReference type="Pfam" id="PF00996">
    <property type="entry name" value="GDI"/>
    <property type="match status" value="1"/>
</dbReference>
<dbReference type="InterPro" id="IPR002110">
    <property type="entry name" value="Ankyrin_rpt"/>
</dbReference>
<evidence type="ECO:0000256" key="15">
    <source>
        <dbReference type="ARBA" id="ARBA00039162"/>
    </source>
</evidence>
<sequence>MDESGLKLLVKLTQEGRLICLQKHMTSWSSAAAASISSKHFGRSGDTLLHYAARHGHLDVMEFLIKQLGADVEVYNNDYKRPLHEAASMGHEECVSYLLQEGANVDSLKKADWTPLMMACTRKNLDVIQKLLSHGADPTLRNKDGWNSFHIACREGHPLVVEHLLHASPDIWRTKSNTGRTPLHTAAMHGCKEVVSILLERCGYTPNTTDSCGVTPFMDAVRNGHLPVAKLLLEKHQASPVAADVLGAKPVHQVAVTGQEEALRFLVLDLGVDINQRGTDIQLTALHYAAKEGHVAIIKTLVELGADLHAWDTKGRTALHMACIGQQAEAVRTLLLLGLEDSQDASGTTARQLAMKQDVPGAEDYKPCKMNEEYDVIVLGTGLTECILSGIMSVKGKKVLHMDRNSYYGAESASITPLEDVYKRFSLPGSPPESMGKGRDWNVDLVPKFLMANGQLVRMLLITQVTRYLDFKVIEGSYVYKGGKIYKVPSTETEALASSLMGLFEKRRFRKFLVFVANFDENDPKTMEGVDPKKTTMRAIFQKFSLGQEVIDFTGHSLALYRTDEYLDLPCIETINRIKLYSESLARYGKSPYLYPLYGLGELPQGFARLSAIFGGTYMLNKPIEEIVMENGKVVGVKSEGEIAKCKQLICDPSYVMDHVKKVGQVIRVICITSHPIANTGDINSCQIIIPQNQVNRKHDIYVCMISFAHNVAATGKYIAIASTTVETNDPEKEIKPALDLLEPIEQKFVSISDLYEPTDLGTESQIFISRSYDATTHFETTCDDIKDIYKRMIGSDFDFAEMERRKQDIFGDAAE</sequence>
<evidence type="ECO:0000256" key="10">
    <source>
        <dbReference type="ARBA" id="ARBA00022990"/>
    </source>
</evidence>
<dbReference type="Pfam" id="PF12796">
    <property type="entry name" value="Ank_2"/>
    <property type="match status" value="3"/>
</dbReference>
<evidence type="ECO:0000256" key="16">
    <source>
        <dbReference type="ARBA" id="ARBA00043063"/>
    </source>
</evidence>
<keyword evidence="10" id="KW-0007">Acetylation</keyword>
<dbReference type="Gene3D" id="1.25.40.20">
    <property type="entry name" value="Ankyrin repeat-containing domain"/>
    <property type="match status" value="3"/>
</dbReference>
<dbReference type="SUPFAM" id="SSF48403">
    <property type="entry name" value="Ankyrin repeat"/>
    <property type="match status" value="1"/>
</dbReference>
<keyword evidence="13" id="KW-0472">Membrane</keyword>
<keyword evidence="9" id="KW-0677">Repeat</keyword>
<dbReference type="Gene3D" id="3.50.50.60">
    <property type="entry name" value="FAD/NAD(P)-binding domain"/>
    <property type="match status" value="1"/>
</dbReference>
<dbReference type="EMBL" id="JAHHUM010000892">
    <property type="protein sequence ID" value="KAK5616346.1"/>
    <property type="molecule type" value="Genomic_DNA"/>
</dbReference>
<dbReference type="GO" id="GO:0016192">
    <property type="term" value="P:vesicle-mediated transport"/>
    <property type="evidence" value="ECO:0007669"/>
    <property type="project" value="TreeGrafter"/>
</dbReference>
<keyword evidence="12 22" id="KW-0040">ANK repeat</keyword>
<keyword evidence="6" id="KW-0343">GTPase activation</keyword>
<evidence type="ECO:0000313" key="23">
    <source>
        <dbReference type="EMBL" id="KAK5616346.1"/>
    </source>
</evidence>
<keyword evidence="8" id="KW-0597">Phosphoprotein</keyword>
<evidence type="ECO:0000256" key="21">
    <source>
        <dbReference type="ARBA" id="ARBA00067264"/>
    </source>
</evidence>
<dbReference type="PANTHER" id="PTHR11787:SF1">
    <property type="entry name" value="RAB GDP DISSOCIATION INHIBITOR BETA"/>
    <property type="match status" value="1"/>
</dbReference>
<dbReference type="GO" id="GO:0005096">
    <property type="term" value="F:GTPase activator activity"/>
    <property type="evidence" value="ECO:0007669"/>
    <property type="project" value="UniProtKB-KW"/>
</dbReference>
<keyword evidence="11" id="KW-0333">Golgi apparatus</keyword>
<feature type="repeat" description="ANK" evidence="22">
    <location>
        <begin position="78"/>
        <end position="110"/>
    </location>
</feature>
<evidence type="ECO:0000256" key="22">
    <source>
        <dbReference type="PROSITE-ProRule" id="PRU00023"/>
    </source>
</evidence>
<evidence type="ECO:0000256" key="14">
    <source>
        <dbReference type="ARBA" id="ARBA00023242"/>
    </source>
</evidence>
<dbReference type="InterPro" id="IPR036770">
    <property type="entry name" value="Ankyrin_rpt-contain_sf"/>
</dbReference>
<evidence type="ECO:0000256" key="8">
    <source>
        <dbReference type="ARBA" id="ARBA00022553"/>
    </source>
</evidence>
<evidence type="ECO:0000313" key="24">
    <source>
        <dbReference type="Proteomes" id="UP001311232"/>
    </source>
</evidence>
<dbReference type="PRINTS" id="PR00892">
    <property type="entry name" value="RABGDI"/>
</dbReference>
<keyword evidence="24" id="KW-1185">Reference proteome</keyword>
<evidence type="ECO:0000256" key="19">
    <source>
        <dbReference type="ARBA" id="ARBA00062703"/>
    </source>
</evidence>
<evidence type="ECO:0000256" key="17">
    <source>
        <dbReference type="ARBA" id="ARBA00045960"/>
    </source>
</evidence>
<dbReference type="InterPro" id="IPR036188">
    <property type="entry name" value="FAD/NAD-bd_sf"/>
</dbReference>